<feature type="transmembrane region" description="Helical" evidence="1">
    <location>
        <begin position="14"/>
        <end position="33"/>
    </location>
</feature>
<evidence type="ECO:0000313" key="2">
    <source>
        <dbReference type="EMBL" id="MDU0355213.1"/>
    </source>
</evidence>
<sequence>MEETNTTLTLMQQFHVFAIAKGFLILIIGYLLARLARNGVGRLKIAQLTTHGMTLLKESFFTAY</sequence>
<dbReference type="RefSeq" id="WP_316026760.1">
    <property type="nucleotide sequence ID" value="NZ_JAWDIO010000002.1"/>
</dbReference>
<keyword evidence="1" id="KW-1133">Transmembrane helix</keyword>
<name>A0ABU3SYW5_9ALTE</name>
<comment type="caution">
    <text evidence="2">The sequence shown here is derived from an EMBL/GenBank/DDBJ whole genome shotgun (WGS) entry which is preliminary data.</text>
</comment>
<gene>
    <name evidence="2" type="ORF">RS130_16065</name>
</gene>
<keyword evidence="3" id="KW-1185">Reference proteome</keyword>
<evidence type="ECO:0000256" key="1">
    <source>
        <dbReference type="SAM" id="Phobius"/>
    </source>
</evidence>
<dbReference type="EMBL" id="JAWDIO010000002">
    <property type="protein sequence ID" value="MDU0355213.1"/>
    <property type="molecule type" value="Genomic_DNA"/>
</dbReference>
<dbReference type="Proteomes" id="UP001247805">
    <property type="component" value="Unassembled WGS sequence"/>
</dbReference>
<organism evidence="2 3">
    <name type="scientific">Paraglaciecola aquimarina</name>
    <dbReference type="NCBI Taxonomy" id="1235557"/>
    <lineage>
        <taxon>Bacteria</taxon>
        <taxon>Pseudomonadati</taxon>
        <taxon>Pseudomonadota</taxon>
        <taxon>Gammaproteobacteria</taxon>
        <taxon>Alteromonadales</taxon>
        <taxon>Alteromonadaceae</taxon>
        <taxon>Paraglaciecola</taxon>
    </lineage>
</organism>
<reference evidence="2 3" key="1">
    <citation type="submission" date="2023-10" db="EMBL/GenBank/DDBJ databases">
        <title>Glaciecola aquimarina strain GGW-M5 nov., isolated from a coastal seawater.</title>
        <authorList>
            <person name="Bayburt H."/>
            <person name="Kim J.M."/>
            <person name="Choi B.J."/>
            <person name="Jeon C.O."/>
        </authorList>
    </citation>
    <scope>NUCLEOTIDE SEQUENCE [LARGE SCALE GENOMIC DNA]</scope>
    <source>
        <strain evidence="2 3">KCTC 32108</strain>
    </source>
</reference>
<protein>
    <submittedName>
        <fullName evidence="2">Uncharacterized protein</fullName>
    </submittedName>
</protein>
<accession>A0ABU3SYW5</accession>
<evidence type="ECO:0000313" key="3">
    <source>
        <dbReference type="Proteomes" id="UP001247805"/>
    </source>
</evidence>
<keyword evidence="1" id="KW-0472">Membrane</keyword>
<proteinExistence type="predicted"/>
<keyword evidence="1" id="KW-0812">Transmembrane</keyword>